<keyword evidence="1" id="KW-0732">Signal</keyword>
<dbReference type="EMBL" id="BAAAZW010000004">
    <property type="protein sequence ID" value="GAA3958496.1"/>
    <property type="molecule type" value="Genomic_DNA"/>
</dbReference>
<keyword evidence="4" id="KW-1185">Reference proteome</keyword>
<evidence type="ECO:0000259" key="2">
    <source>
        <dbReference type="Pfam" id="PF17801"/>
    </source>
</evidence>
<dbReference type="InterPro" id="IPR041233">
    <property type="entry name" value="Melibiase_C"/>
</dbReference>
<feature type="chain" id="PRO_5047481337" description="Alpha galactosidase C-terminal domain-containing protein" evidence="1">
    <location>
        <begin position="26"/>
        <end position="256"/>
    </location>
</feature>
<dbReference type="RefSeq" id="WP_344782710.1">
    <property type="nucleotide sequence ID" value="NZ_BAAAZW010000004.1"/>
</dbReference>
<proteinExistence type="predicted"/>
<protein>
    <recommendedName>
        <fullName evidence="2">Alpha galactosidase C-terminal domain-containing protein</fullName>
    </recommendedName>
</protein>
<gene>
    <name evidence="3" type="ORF">GCM10022231_17530</name>
</gene>
<comment type="caution">
    <text evidence="3">The sequence shown here is derived from an EMBL/GenBank/DDBJ whole genome shotgun (WGS) entry which is preliminary data.</text>
</comment>
<accession>A0ABP7P2D9</accession>
<dbReference type="Proteomes" id="UP001418444">
    <property type="component" value="Unassembled WGS sequence"/>
</dbReference>
<dbReference type="InterPro" id="IPR013780">
    <property type="entry name" value="Glyco_hydro_b"/>
</dbReference>
<evidence type="ECO:0000256" key="1">
    <source>
        <dbReference type="SAM" id="SignalP"/>
    </source>
</evidence>
<evidence type="ECO:0000313" key="3">
    <source>
        <dbReference type="EMBL" id="GAA3958496.1"/>
    </source>
</evidence>
<organism evidence="3 4">
    <name type="scientific">Gordonia caeni</name>
    <dbReference type="NCBI Taxonomy" id="1007097"/>
    <lineage>
        <taxon>Bacteria</taxon>
        <taxon>Bacillati</taxon>
        <taxon>Actinomycetota</taxon>
        <taxon>Actinomycetes</taxon>
        <taxon>Mycobacteriales</taxon>
        <taxon>Gordoniaceae</taxon>
        <taxon>Gordonia</taxon>
    </lineage>
</organism>
<dbReference type="Pfam" id="PF17801">
    <property type="entry name" value="Melibiase_C"/>
    <property type="match status" value="1"/>
</dbReference>
<sequence length="256" mass="26646">MIALRRALSCLVAMVLGAVVLAGCADEIPETATAEVPPVLGVEVGGVDPCATTTEQIRAQADALVGRGLREAGYTALLVPCDEPVPAVDDVALRDELAGDGLTVERVSVDDERVAHTIPAGVAPEVLRTAITRRVMLAWPLVFSGDVARLPDENIALIGNREVLDLALDDKRRPGAPVGDDQDVYSRAIGEVGLLVSLTRRGDQPGEMSVSIADLNLAGADSVPATDIWTGRRLHSVDGSLSVPLAPGDTALLTIG</sequence>
<feature type="domain" description="Alpha galactosidase C-terminal" evidence="2">
    <location>
        <begin position="206"/>
        <end position="255"/>
    </location>
</feature>
<reference evidence="4" key="1">
    <citation type="journal article" date="2019" name="Int. J. Syst. Evol. Microbiol.">
        <title>The Global Catalogue of Microorganisms (GCM) 10K type strain sequencing project: providing services to taxonomists for standard genome sequencing and annotation.</title>
        <authorList>
            <consortium name="The Broad Institute Genomics Platform"/>
            <consortium name="The Broad Institute Genome Sequencing Center for Infectious Disease"/>
            <person name="Wu L."/>
            <person name="Ma J."/>
        </authorList>
    </citation>
    <scope>NUCLEOTIDE SEQUENCE [LARGE SCALE GENOMIC DNA]</scope>
    <source>
        <strain evidence="4">JCM 16923</strain>
    </source>
</reference>
<dbReference type="PROSITE" id="PS51257">
    <property type="entry name" value="PROKAR_LIPOPROTEIN"/>
    <property type="match status" value="1"/>
</dbReference>
<evidence type="ECO:0000313" key="4">
    <source>
        <dbReference type="Proteomes" id="UP001418444"/>
    </source>
</evidence>
<dbReference type="SUPFAM" id="SSF51011">
    <property type="entry name" value="Glycosyl hydrolase domain"/>
    <property type="match status" value="1"/>
</dbReference>
<dbReference type="Gene3D" id="2.60.40.1180">
    <property type="entry name" value="Golgi alpha-mannosidase II"/>
    <property type="match status" value="1"/>
</dbReference>
<name>A0ABP7P2D9_9ACTN</name>
<feature type="signal peptide" evidence="1">
    <location>
        <begin position="1"/>
        <end position="25"/>
    </location>
</feature>